<feature type="region of interest" description="Disordered" evidence="1">
    <location>
        <begin position="51"/>
        <end position="74"/>
    </location>
</feature>
<gene>
    <name evidence="2" type="ORF">SFUL_174</name>
</gene>
<evidence type="ECO:0000313" key="3">
    <source>
        <dbReference type="Proteomes" id="UP000013304"/>
    </source>
</evidence>
<accession>N0CNJ5</accession>
<dbReference type="EMBL" id="CP005080">
    <property type="protein sequence ID" value="AGK75158.1"/>
    <property type="molecule type" value="Genomic_DNA"/>
</dbReference>
<reference evidence="2 3" key="1">
    <citation type="submission" date="2013-04" db="EMBL/GenBank/DDBJ databases">
        <title>Complete genome sequence of Streptomyces fulvissimus.</title>
        <authorList>
            <person name="Myronovskyi M."/>
            <person name="Tokovenko B."/>
            <person name="Manderscheid N."/>
            <person name="Petzke L."/>
            <person name="Luzhetskyy A."/>
        </authorList>
    </citation>
    <scope>NUCLEOTIDE SEQUENCE [LARGE SCALE GENOMIC DNA]</scope>
    <source>
        <strain evidence="2 3">DSM 40593</strain>
    </source>
</reference>
<organism evidence="2 3">
    <name type="scientific">Streptomyces microflavus DSM 40593</name>
    <dbReference type="NCBI Taxonomy" id="1303692"/>
    <lineage>
        <taxon>Bacteria</taxon>
        <taxon>Bacillati</taxon>
        <taxon>Actinomycetota</taxon>
        <taxon>Actinomycetes</taxon>
        <taxon>Kitasatosporales</taxon>
        <taxon>Streptomycetaceae</taxon>
        <taxon>Streptomyces</taxon>
    </lineage>
</organism>
<evidence type="ECO:0000313" key="2">
    <source>
        <dbReference type="EMBL" id="AGK75158.1"/>
    </source>
</evidence>
<dbReference type="Proteomes" id="UP000013304">
    <property type="component" value="Chromosome"/>
</dbReference>
<sequence length="74" mass="7677">MEEELGPPAVWGGPLGPWMLWPRPGTGLPALLVHAHDNGEMSLEALPSDADADAVGQAHSRGPLAHLPASRGPL</sequence>
<dbReference type="AlphaFoldDB" id="N0CNJ5"/>
<dbReference type="HOGENOM" id="CLU_2686240_0_0_11"/>
<evidence type="ECO:0000256" key="1">
    <source>
        <dbReference type="SAM" id="MobiDB-lite"/>
    </source>
</evidence>
<dbReference type="KEGG" id="sfi:SFUL_174"/>
<name>N0CNJ5_STRMI</name>
<protein>
    <submittedName>
        <fullName evidence="2">Uncharacterized protein</fullName>
    </submittedName>
</protein>
<proteinExistence type="predicted"/>